<comment type="subcellular location">
    <subcellularLocation>
        <location evidence="1">Membrane</location>
        <topology evidence="1">Single-pass membrane protein</topology>
    </subcellularLocation>
</comment>
<dbReference type="PANTHER" id="PTHR24252">
    <property type="entry name" value="ACROSIN-RELATED"/>
    <property type="match status" value="1"/>
</dbReference>
<comment type="similarity">
    <text evidence="2">Belongs to the FXYD family.</text>
</comment>
<feature type="compositionally biased region" description="Pro residues" evidence="15">
    <location>
        <begin position="734"/>
        <end position="754"/>
    </location>
</feature>
<dbReference type="InterPro" id="IPR002172">
    <property type="entry name" value="LDrepeatLR_classA_rpt"/>
</dbReference>
<feature type="transmembrane region" description="Helical" evidence="16">
    <location>
        <begin position="799"/>
        <end position="817"/>
    </location>
</feature>
<evidence type="ECO:0000256" key="1">
    <source>
        <dbReference type="ARBA" id="ARBA00004167"/>
    </source>
</evidence>
<comment type="similarity">
    <text evidence="3">Belongs to the peptidase S1 family. Snake venom subfamily.</text>
</comment>
<dbReference type="InterPro" id="IPR036055">
    <property type="entry name" value="LDL_receptor-like_sf"/>
</dbReference>
<evidence type="ECO:0000256" key="6">
    <source>
        <dbReference type="ARBA" id="ARBA00022692"/>
    </source>
</evidence>
<organism evidence="19 20">
    <name type="scientific">Pogona vitticeps</name>
    <name type="common">central bearded dragon</name>
    <dbReference type="NCBI Taxonomy" id="103695"/>
    <lineage>
        <taxon>Eukaryota</taxon>
        <taxon>Metazoa</taxon>
        <taxon>Chordata</taxon>
        <taxon>Craniata</taxon>
        <taxon>Vertebrata</taxon>
        <taxon>Euteleostomi</taxon>
        <taxon>Lepidosauria</taxon>
        <taxon>Squamata</taxon>
        <taxon>Bifurcata</taxon>
        <taxon>Unidentata</taxon>
        <taxon>Episquamata</taxon>
        <taxon>Toxicofera</taxon>
        <taxon>Iguania</taxon>
        <taxon>Acrodonta</taxon>
        <taxon>Agamidae</taxon>
        <taxon>Amphibolurinae</taxon>
        <taxon>Pogona</taxon>
    </lineage>
</organism>
<feature type="compositionally biased region" description="Pro residues" evidence="15">
    <location>
        <begin position="654"/>
        <end position="664"/>
    </location>
</feature>
<evidence type="ECO:0000313" key="20">
    <source>
        <dbReference type="RefSeq" id="XP_072835166.1"/>
    </source>
</evidence>
<dbReference type="CDD" id="cd00112">
    <property type="entry name" value="LDLa"/>
    <property type="match status" value="1"/>
</dbReference>
<feature type="compositionally biased region" description="Basic and acidic residues" evidence="15">
    <location>
        <begin position="700"/>
        <end position="709"/>
    </location>
</feature>
<dbReference type="PROSITE" id="PS50240">
    <property type="entry name" value="TRYPSIN_DOM"/>
    <property type="match status" value="1"/>
</dbReference>
<dbReference type="InterPro" id="IPR001314">
    <property type="entry name" value="Peptidase_S1A"/>
</dbReference>
<proteinExistence type="inferred from homology"/>
<dbReference type="SMART" id="SM00020">
    <property type="entry name" value="Tryp_SPc"/>
    <property type="match status" value="1"/>
</dbReference>
<dbReference type="GeneID" id="110079471"/>
<keyword evidence="12" id="KW-0325">Glycoprotein</keyword>
<keyword evidence="9" id="KW-0406">Ion transport</keyword>
<evidence type="ECO:0000256" key="3">
    <source>
        <dbReference type="ARBA" id="ARBA00009228"/>
    </source>
</evidence>
<dbReference type="Pfam" id="PF00089">
    <property type="entry name" value="Trypsin"/>
    <property type="match status" value="1"/>
</dbReference>
<keyword evidence="6 16" id="KW-0812">Transmembrane</keyword>
<dbReference type="RefSeq" id="XP_072835166.1">
    <property type="nucleotide sequence ID" value="XM_072979065.1"/>
</dbReference>
<dbReference type="PRINTS" id="PR00722">
    <property type="entry name" value="CHYMOTRYPSIN"/>
</dbReference>
<dbReference type="InterPro" id="IPR043504">
    <property type="entry name" value="Peptidase_S1_PA_chymotrypsin"/>
</dbReference>
<dbReference type="Pfam" id="PF02038">
    <property type="entry name" value="ATP1G1_PLM_MAT8"/>
    <property type="match status" value="1"/>
</dbReference>
<dbReference type="InterPro" id="IPR009003">
    <property type="entry name" value="Peptidase_S1_PA"/>
</dbReference>
<dbReference type="CDD" id="cd20324">
    <property type="entry name" value="FXYD6"/>
    <property type="match status" value="1"/>
</dbReference>
<keyword evidence="10 16" id="KW-0472">Membrane</keyword>
<dbReference type="InterPro" id="IPR018114">
    <property type="entry name" value="TRYPSIN_HIS"/>
</dbReference>
<reference evidence="20" key="1">
    <citation type="submission" date="2025-08" db="UniProtKB">
        <authorList>
            <consortium name="RefSeq"/>
        </authorList>
    </citation>
    <scope>IDENTIFICATION</scope>
</reference>
<dbReference type="PROSITE" id="PS00134">
    <property type="entry name" value="TRYPSIN_HIS"/>
    <property type="match status" value="1"/>
</dbReference>
<keyword evidence="11" id="KW-1015">Disulfide bond</keyword>
<evidence type="ECO:0000256" key="15">
    <source>
        <dbReference type="SAM" id="MobiDB-lite"/>
    </source>
</evidence>
<evidence type="ECO:0000256" key="7">
    <source>
        <dbReference type="ARBA" id="ARBA00022801"/>
    </source>
</evidence>
<feature type="domain" description="Peptidase S1" evidence="17">
    <location>
        <begin position="271"/>
        <end position="504"/>
    </location>
</feature>
<evidence type="ECO:0000256" key="4">
    <source>
        <dbReference type="ARBA" id="ARBA00022448"/>
    </source>
</evidence>
<feature type="transmembrane region" description="Helical" evidence="16">
    <location>
        <begin position="112"/>
        <end position="135"/>
    </location>
</feature>
<dbReference type="Pfam" id="PF15494">
    <property type="entry name" value="SRCR_2"/>
    <property type="match status" value="1"/>
</dbReference>
<protein>
    <submittedName>
        <fullName evidence="20">Transmembrane protease serine 13</fullName>
    </submittedName>
</protein>
<dbReference type="Gene3D" id="1.20.5.780">
    <property type="entry name" value="Single helix bin"/>
    <property type="match status" value="1"/>
</dbReference>
<evidence type="ECO:0000256" key="9">
    <source>
        <dbReference type="ARBA" id="ARBA00023065"/>
    </source>
</evidence>
<dbReference type="SUPFAM" id="SSF57424">
    <property type="entry name" value="LDL receptor-like module"/>
    <property type="match status" value="1"/>
</dbReference>
<dbReference type="GO" id="GO:0006508">
    <property type="term" value="P:proteolysis"/>
    <property type="evidence" value="ECO:0007669"/>
    <property type="project" value="UniProtKB-KW"/>
</dbReference>
<evidence type="ECO:0000259" key="18">
    <source>
        <dbReference type="PROSITE" id="PS50287"/>
    </source>
</evidence>
<feature type="compositionally biased region" description="Polar residues" evidence="15">
    <location>
        <begin position="17"/>
        <end position="29"/>
    </location>
</feature>
<sequence length="855" mass="91981">MGGAALILPAPRRGSLKSRSAPSSESNQESPDPCHLSPSSPPSLPSQPALSEEPVQGVAFRPYMTTRTTTATAAAVATESRLVPLPPVARGHSEISSSPTFKASWRMGHKRMVLIVCLLVLIVLLLALILLFLLWRSSTGIIYKEPAESCNAHAMRCNGVPDCSQRSDELDCVRFGWNQSLLHVYSGAEQAWLPVCSTNWTEAFSRKTCQQLGFLNASQMEDVPLTLPGESLVVGDEHDTIQQSLNSSQCSTGRYVSLRCTNCGQRISGRIVGGTEASANRWPWQVSLQYGSTHICGGTIIDPRWVLTAAHCFFVNNVKILDEWKVYAGASDLKHPTVGVPVSEVIINTNYSDEEDDYDIALMRLSRPLVLSAQVRPACLPMSGQKFPPGRTCFITGFGKIKENEENTSPKLREAEVKIIDYRRCNSQQVYEGYLTPRMMCAGYLQGGRDSCQGDSGGPLVCQEGDRWYLAGVTSWGTGCGQKNKPGVYTQVTKLLSWIYSKMEPVLTTTPTHLILHDQFLDLACTYFSLLSLHAFSGKGTPDSLGLPPPRGSTFGPCFRGRGGLIWLCRRARCLPGAARGGTTRRQGLRGARGESATPFEQPSPSGRSRDGARPPACPPGLCARSIAPSSAAAARPSLCLPAPPLRHGAAPSSLPPSLPPSQPAEPSHARARGTPSPSQPRGNEGLSERESEGASGEQQRPEGREGGRRRSRPDAPPSPAQPGSPRSPLSDRAPPPPAPPGAPPPPPPPPPAELLPVTAMEGVLLFLCSLLVPAMLANVTDQEKEKDPFNYDYQTLRIGGLVFAVVFFTVGILLILSRRCKCNFSQKPRAPGDVEAPGENLIASNATGAQKAEN</sequence>
<dbReference type="PROSITE" id="PS50287">
    <property type="entry name" value="SRCR_2"/>
    <property type="match status" value="1"/>
</dbReference>
<evidence type="ECO:0000256" key="14">
    <source>
        <dbReference type="RuleBase" id="RU363034"/>
    </source>
</evidence>
<feature type="region of interest" description="Disordered" evidence="15">
    <location>
        <begin position="833"/>
        <end position="855"/>
    </location>
</feature>
<dbReference type="InterPro" id="IPR036772">
    <property type="entry name" value="SRCR-like_dom_sf"/>
</dbReference>
<feature type="region of interest" description="Disordered" evidence="15">
    <location>
        <begin position="1"/>
        <end position="51"/>
    </location>
</feature>
<accession>A0ABM5EPS8</accession>
<keyword evidence="5 14" id="KW-0645">Protease</keyword>
<dbReference type="Gene3D" id="3.10.250.10">
    <property type="entry name" value="SRCR-like domain"/>
    <property type="match status" value="1"/>
</dbReference>
<evidence type="ECO:0000256" key="10">
    <source>
        <dbReference type="ARBA" id="ARBA00023136"/>
    </source>
</evidence>
<dbReference type="PROSITE" id="PS00135">
    <property type="entry name" value="TRYPSIN_SER"/>
    <property type="match status" value="1"/>
</dbReference>
<dbReference type="PROSITE" id="PS01310">
    <property type="entry name" value="FXYD"/>
    <property type="match status" value="1"/>
</dbReference>
<dbReference type="GO" id="GO:0008233">
    <property type="term" value="F:peptidase activity"/>
    <property type="evidence" value="ECO:0007669"/>
    <property type="project" value="UniProtKB-KW"/>
</dbReference>
<dbReference type="Proteomes" id="UP001652642">
    <property type="component" value="Chromosome 8"/>
</dbReference>
<keyword evidence="16" id="KW-1133">Transmembrane helix</keyword>
<feature type="region of interest" description="Disordered" evidence="15">
    <location>
        <begin position="579"/>
        <end position="618"/>
    </location>
</feature>
<dbReference type="SUPFAM" id="SSF56487">
    <property type="entry name" value="SRCR-like"/>
    <property type="match status" value="1"/>
</dbReference>
<dbReference type="CDD" id="cd00190">
    <property type="entry name" value="Tryp_SPc"/>
    <property type="match status" value="1"/>
</dbReference>
<dbReference type="SUPFAM" id="SSF50494">
    <property type="entry name" value="Trypsin-like serine proteases"/>
    <property type="match status" value="1"/>
</dbReference>
<dbReference type="PANTHER" id="PTHR24252:SF27">
    <property type="entry name" value="TRANSMEMBRANE PROTEASE SERINE 3-LIKE"/>
    <property type="match status" value="1"/>
</dbReference>
<feature type="domain" description="SRCR" evidence="18">
    <location>
        <begin position="179"/>
        <end position="261"/>
    </location>
</feature>
<dbReference type="InterPro" id="IPR001190">
    <property type="entry name" value="SRCR"/>
</dbReference>
<dbReference type="InterPro" id="IPR033116">
    <property type="entry name" value="TRYPSIN_SER"/>
</dbReference>
<evidence type="ECO:0000256" key="12">
    <source>
        <dbReference type="ARBA" id="ARBA00023180"/>
    </source>
</evidence>
<keyword evidence="4" id="KW-0813">Transport</keyword>
<evidence type="ECO:0000256" key="2">
    <source>
        <dbReference type="ARBA" id="ARBA00005948"/>
    </source>
</evidence>
<evidence type="ECO:0000256" key="5">
    <source>
        <dbReference type="ARBA" id="ARBA00022670"/>
    </source>
</evidence>
<dbReference type="InterPro" id="IPR047297">
    <property type="entry name" value="FXYD_motif"/>
</dbReference>
<evidence type="ECO:0000256" key="16">
    <source>
        <dbReference type="SAM" id="Phobius"/>
    </source>
</evidence>
<evidence type="ECO:0000259" key="17">
    <source>
        <dbReference type="PROSITE" id="PS50240"/>
    </source>
</evidence>
<evidence type="ECO:0000256" key="11">
    <source>
        <dbReference type="ARBA" id="ARBA00023157"/>
    </source>
</evidence>
<name>A0ABM5EPS8_9SAUR</name>
<dbReference type="InterPro" id="IPR001254">
    <property type="entry name" value="Trypsin_dom"/>
</dbReference>
<keyword evidence="7 14" id="KW-0378">Hydrolase</keyword>
<comment type="caution">
    <text evidence="13">Lacks conserved residue(s) required for the propagation of feature annotation.</text>
</comment>
<gene>
    <name evidence="20" type="primary">TMPRSS13</name>
</gene>
<evidence type="ECO:0000256" key="13">
    <source>
        <dbReference type="PROSITE-ProRule" id="PRU00196"/>
    </source>
</evidence>
<dbReference type="Gene3D" id="2.40.10.10">
    <property type="entry name" value="Trypsin-like serine proteases"/>
    <property type="match status" value="1"/>
</dbReference>
<evidence type="ECO:0000256" key="8">
    <source>
        <dbReference type="ARBA" id="ARBA00022825"/>
    </source>
</evidence>
<dbReference type="InterPro" id="IPR000272">
    <property type="entry name" value="Ion-transport_regulator_FXYD"/>
</dbReference>
<keyword evidence="8 14" id="KW-0720">Serine protease</keyword>
<feature type="region of interest" description="Disordered" evidence="15">
    <location>
        <begin position="647"/>
        <end position="755"/>
    </location>
</feature>
<evidence type="ECO:0000313" key="19">
    <source>
        <dbReference type="Proteomes" id="UP001652642"/>
    </source>
</evidence>
<feature type="compositionally biased region" description="Low complexity" evidence="15">
    <location>
        <begin position="579"/>
        <end position="590"/>
    </location>
</feature>
<keyword evidence="19" id="KW-1185">Reference proteome</keyword>